<reference evidence="2" key="3">
    <citation type="submission" date="2023-02" db="EMBL/GenBank/DDBJ databases">
        <authorList>
            <person name="Sun Q."/>
            <person name="Mori K."/>
        </authorList>
    </citation>
    <scope>NUCLEOTIDE SEQUENCE</scope>
    <source>
        <strain evidence="2">NBRC 108728</strain>
        <plasmid evidence="2">pNBRC108728a</plasmid>
    </source>
</reference>
<organism evidence="2 3">
    <name type="scientific">Frondihabitans sucicola</name>
    <dbReference type="NCBI Taxonomy" id="1268041"/>
    <lineage>
        <taxon>Bacteria</taxon>
        <taxon>Bacillati</taxon>
        <taxon>Actinomycetota</taxon>
        <taxon>Actinomycetes</taxon>
        <taxon>Micrococcales</taxon>
        <taxon>Microbacteriaceae</taxon>
        <taxon>Frondihabitans</taxon>
    </lineage>
</organism>
<sequence length="126" mass="13358">MTITAIRPIVSNKLAETIETFSGDSAARFAAETLATEAGFYFHIQTSHDLSRAVIGYREGVSNVEVLVDDAAEMETYINGNMVYAVGLSERAAELVGFVFANVATFALAAGFASQVEADVLESIAA</sequence>
<proteinExistence type="predicted"/>
<dbReference type="RefSeq" id="WP_286347148.1">
    <property type="nucleotide sequence ID" value="NZ_AP027733.1"/>
</dbReference>
<geneLocation type="plasmid" evidence="2 3">
    <name>pNBRC108728a</name>
</geneLocation>
<dbReference type="EMBL" id="AP027733">
    <property type="protein sequence ID" value="BDZ52300.1"/>
    <property type="molecule type" value="Genomic_DNA"/>
</dbReference>
<evidence type="ECO:0000313" key="1">
    <source>
        <dbReference type="EMBL" id="BDZ52300.1"/>
    </source>
</evidence>
<keyword evidence="3" id="KW-1185">Reference proteome</keyword>
<dbReference type="EMBL" id="AP027733">
    <property type="protein sequence ID" value="BDZ52866.1"/>
    <property type="molecule type" value="Genomic_DNA"/>
</dbReference>
<accession>A0ABN6Y760</accession>
<dbReference type="Proteomes" id="UP001321486">
    <property type="component" value="Plasmid pNBRC108728a"/>
</dbReference>
<evidence type="ECO:0000313" key="3">
    <source>
        <dbReference type="Proteomes" id="UP001321486"/>
    </source>
</evidence>
<gene>
    <name evidence="1" type="ORF">GCM10025867_45410</name>
    <name evidence="2" type="ORF">GCM10025867_51070</name>
</gene>
<reference evidence="2" key="1">
    <citation type="journal article" date="2014" name="Int. J. Syst. Evol. Microbiol.">
        <title>Complete genome of a new Firmicutes species belonging to the dominant human colonic microbiota ('Ruminococcus bicirculans') reveals two chromosomes and a selective capacity to utilize plant glucans.</title>
        <authorList>
            <consortium name="NISC Comparative Sequencing Program"/>
            <person name="Wegmann U."/>
            <person name="Louis P."/>
            <person name="Goesmann A."/>
            <person name="Henrissat B."/>
            <person name="Duncan S.H."/>
            <person name="Flint H.J."/>
        </authorList>
    </citation>
    <scope>NUCLEOTIDE SEQUENCE</scope>
    <source>
        <strain evidence="2">NBRC 108728</strain>
    </source>
</reference>
<protein>
    <submittedName>
        <fullName evidence="2">Uncharacterized protein</fullName>
    </submittedName>
</protein>
<reference evidence="3" key="2">
    <citation type="journal article" date="2019" name="Int. J. Syst. Evol. Microbiol.">
        <title>The Global Catalogue of Microorganisms (GCM) 10K type strain sequencing project: providing services to taxonomists for standard genome sequencing and annotation.</title>
        <authorList>
            <consortium name="The Broad Institute Genomics Platform"/>
            <consortium name="The Broad Institute Genome Sequencing Center for Infectious Disease"/>
            <person name="Wu L."/>
            <person name="Ma J."/>
        </authorList>
    </citation>
    <scope>NUCLEOTIDE SEQUENCE [LARGE SCALE GENOMIC DNA]</scope>
    <source>
        <strain evidence="3">NBRC 108728</strain>
    </source>
</reference>
<evidence type="ECO:0000313" key="2">
    <source>
        <dbReference type="EMBL" id="BDZ52866.1"/>
    </source>
</evidence>
<keyword evidence="2" id="KW-0614">Plasmid</keyword>
<name>A0ABN6Y760_9MICO</name>